<dbReference type="InterPro" id="IPR011989">
    <property type="entry name" value="ARM-like"/>
</dbReference>
<keyword evidence="4" id="KW-1185">Reference proteome</keyword>
<evidence type="ECO:0000256" key="1">
    <source>
        <dbReference type="SAM" id="MobiDB-lite"/>
    </source>
</evidence>
<dbReference type="InterPro" id="IPR016024">
    <property type="entry name" value="ARM-type_fold"/>
</dbReference>
<dbReference type="Pfam" id="PF21039">
    <property type="entry name" value="CEP104_ZnF"/>
    <property type="match status" value="1"/>
</dbReference>
<name>A0AAD5SJP5_9FUNG</name>
<sequence length="459" mass="49863">MCLKPFLGDSREKMIVGVLGLWARLAAANETAKIAPNVYFHYYAEMVPALLLRAADPNPRVKQSATALVKSLATGHHQEPFNICPYVQKSTDKKIGGSGATHWRHAQARLELVQWMVANFGVGKRGAFGVTPALNFVSSHLQSPTKEVRESALPAFVEIVKRTGQEDDQVQRIMKGLNPHQLQALDRSLDGQGGKKPTIRMQSVKKGLPQKPGIPKPKPTKGGTGAVDAAEPVSKQPAKVGAKSDRTLPSHPLAEEVESLKRQLANGAGGSGDGQSRLPRPQARDKRSPSDFNENDWNIDGTCMFCNEKSEDFTEEGLDYHFWKECPFLMRCPACRSIIEIPEFTTHVKTDCPQKSLVRICPRCKMPLMDGDDWVAHEAANTCRPAARNSTQARCPLCEADIAGGEKVWKAHLVGIGPGSCQDNPRRAKGAGKGTDADRSGKASNGVGGKKLVNKGRGK</sequence>
<proteinExistence type="predicted"/>
<evidence type="ECO:0000313" key="3">
    <source>
        <dbReference type="EMBL" id="KAJ3056378.1"/>
    </source>
</evidence>
<feature type="domain" description="Centrosomal protein CEP104 Zn finger" evidence="2">
    <location>
        <begin position="302"/>
        <end position="414"/>
    </location>
</feature>
<reference evidence="3" key="1">
    <citation type="submission" date="2020-05" db="EMBL/GenBank/DDBJ databases">
        <title>Phylogenomic resolution of chytrid fungi.</title>
        <authorList>
            <person name="Stajich J.E."/>
            <person name="Amses K."/>
            <person name="Simmons R."/>
            <person name="Seto K."/>
            <person name="Myers J."/>
            <person name="Bonds A."/>
            <person name="Quandt C.A."/>
            <person name="Barry K."/>
            <person name="Liu P."/>
            <person name="Grigoriev I."/>
            <person name="Longcore J.E."/>
            <person name="James T.Y."/>
        </authorList>
    </citation>
    <scope>NUCLEOTIDE SEQUENCE</scope>
    <source>
        <strain evidence="3">JEL0318</strain>
    </source>
</reference>
<gene>
    <name evidence="3" type="ORF">HK097_007215</name>
</gene>
<dbReference type="PANTHER" id="PTHR13371">
    <property type="entry name" value="GLYCINE-, GLUTAMATE-, THIENYLCYCLOHEXYLPIPERIDINE-BINDING PROTEIN"/>
    <property type="match status" value="1"/>
</dbReference>
<accession>A0AAD5SJP5</accession>
<dbReference type="Proteomes" id="UP001212841">
    <property type="component" value="Unassembled WGS sequence"/>
</dbReference>
<feature type="region of interest" description="Disordered" evidence="1">
    <location>
        <begin position="420"/>
        <end position="459"/>
    </location>
</feature>
<dbReference type="EMBL" id="JADGJD010000036">
    <property type="protein sequence ID" value="KAJ3056378.1"/>
    <property type="molecule type" value="Genomic_DNA"/>
</dbReference>
<dbReference type="InterPro" id="IPR052607">
    <property type="entry name" value="CEP104-like"/>
</dbReference>
<dbReference type="SUPFAM" id="SSF48371">
    <property type="entry name" value="ARM repeat"/>
    <property type="match status" value="1"/>
</dbReference>
<dbReference type="GO" id="GO:0005929">
    <property type="term" value="C:cilium"/>
    <property type="evidence" value="ECO:0007669"/>
    <property type="project" value="TreeGrafter"/>
</dbReference>
<evidence type="ECO:0000259" key="2">
    <source>
        <dbReference type="Pfam" id="PF21039"/>
    </source>
</evidence>
<feature type="region of interest" description="Disordered" evidence="1">
    <location>
        <begin position="265"/>
        <end position="294"/>
    </location>
</feature>
<comment type="caution">
    <text evidence="3">The sequence shown here is derived from an EMBL/GenBank/DDBJ whole genome shotgun (WGS) entry which is preliminary data.</text>
</comment>
<dbReference type="InterPro" id="IPR048738">
    <property type="entry name" value="CEP104_Znf"/>
</dbReference>
<dbReference type="Pfam" id="PF21040">
    <property type="entry name" value="CEP104-like_TOG"/>
    <property type="match status" value="1"/>
</dbReference>
<protein>
    <recommendedName>
        <fullName evidence="2">Centrosomal protein CEP104 Zn finger domain-containing protein</fullName>
    </recommendedName>
</protein>
<feature type="region of interest" description="Disordered" evidence="1">
    <location>
        <begin position="203"/>
        <end position="249"/>
    </location>
</feature>
<dbReference type="Gene3D" id="1.25.10.10">
    <property type="entry name" value="Leucine-rich Repeat Variant"/>
    <property type="match status" value="1"/>
</dbReference>
<dbReference type="PANTHER" id="PTHR13371:SF0">
    <property type="entry name" value="CENTROSOMAL PROTEIN OF 104 KDA"/>
    <property type="match status" value="1"/>
</dbReference>
<dbReference type="AlphaFoldDB" id="A0AAD5SJP5"/>
<organism evidence="3 4">
    <name type="scientific">Rhizophlyctis rosea</name>
    <dbReference type="NCBI Taxonomy" id="64517"/>
    <lineage>
        <taxon>Eukaryota</taxon>
        <taxon>Fungi</taxon>
        <taxon>Fungi incertae sedis</taxon>
        <taxon>Chytridiomycota</taxon>
        <taxon>Chytridiomycota incertae sedis</taxon>
        <taxon>Chytridiomycetes</taxon>
        <taxon>Rhizophlyctidales</taxon>
        <taxon>Rhizophlyctidaceae</taxon>
        <taxon>Rhizophlyctis</taxon>
    </lineage>
</organism>
<evidence type="ECO:0000313" key="4">
    <source>
        <dbReference type="Proteomes" id="UP001212841"/>
    </source>
</evidence>